<evidence type="ECO:0000313" key="10">
    <source>
        <dbReference type="Proteomes" id="UP000005408"/>
    </source>
</evidence>
<evidence type="ECO:0000256" key="7">
    <source>
        <dbReference type="ARBA" id="ARBA00053047"/>
    </source>
</evidence>
<evidence type="ECO:0000256" key="3">
    <source>
        <dbReference type="ARBA" id="ARBA00007073"/>
    </source>
</evidence>
<dbReference type="OMA" id="FECYNTK"/>
<evidence type="ECO:0000256" key="6">
    <source>
        <dbReference type="ARBA" id="ARBA00023242"/>
    </source>
</evidence>
<keyword evidence="6" id="KW-0539">Nucleus</keyword>
<dbReference type="GO" id="GO:0008033">
    <property type="term" value="P:tRNA processing"/>
    <property type="evidence" value="ECO:0007669"/>
    <property type="project" value="UniProtKB-KW"/>
</dbReference>
<name>A0A8W8ML72_MAGGI</name>
<dbReference type="EnsemblMetazoa" id="G34861.3">
    <property type="protein sequence ID" value="G34861.3:cds"/>
    <property type="gene ID" value="G34861"/>
</dbReference>
<dbReference type="EnsemblMetazoa" id="G34861.4">
    <property type="protein sequence ID" value="G34861.4:cds"/>
    <property type="gene ID" value="G34861"/>
</dbReference>
<dbReference type="Gene3D" id="3.30.310.50">
    <property type="entry name" value="Alpha-D-phosphohexomutase, C-terminal domain"/>
    <property type="match status" value="1"/>
</dbReference>
<dbReference type="Proteomes" id="UP000005408">
    <property type="component" value="Unassembled WGS sequence"/>
</dbReference>
<dbReference type="GO" id="GO:0005634">
    <property type="term" value="C:nucleus"/>
    <property type="evidence" value="ECO:0007669"/>
    <property type="project" value="UniProtKB-SubCell"/>
</dbReference>
<evidence type="ECO:0000256" key="2">
    <source>
        <dbReference type="ARBA" id="ARBA00004496"/>
    </source>
</evidence>
<dbReference type="Pfam" id="PF09341">
    <property type="entry name" value="Pcc1"/>
    <property type="match status" value="1"/>
</dbReference>
<evidence type="ECO:0000256" key="4">
    <source>
        <dbReference type="ARBA" id="ARBA00022490"/>
    </source>
</evidence>
<proteinExistence type="inferred from homology"/>
<dbReference type="EnsemblMetazoa" id="G34861.5">
    <property type="protein sequence ID" value="G34861.5:cds"/>
    <property type="gene ID" value="G34861"/>
</dbReference>
<reference evidence="9" key="1">
    <citation type="submission" date="2022-08" db="UniProtKB">
        <authorList>
            <consortium name="EnsemblMetazoa"/>
        </authorList>
    </citation>
    <scope>IDENTIFICATION</scope>
    <source>
        <strain evidence="9">05x7-T-G4-1.051#20</strain>
    </source>
</reference>
<dbReference type="GO" id="GO:0005737">
    <property type="term" value="C:cytoplasm"/>
    <property type="evidence" value="ECO:0007669"/>
    <property type="project" value="UniProtKB-SubCell"/>
</dbReference>
<dbReference type="OrthoDB" id="10025739at2759"/>
<dbReference type="GO" id="GO:0070525">
    <property type="term" value="P:tRNA threonylcarbamoyladenosine metabolic process"/>
    <property type="evidence" value="ECO:0007669"/>
    <property type="project" value="TreeGrafter"/>
</dbReference>
<keyword evidence="5" id="KW-0819">tRNA processing</keyword>
<keyword evidence="4" id="KW-0963">Cytoplasm</keyword>
<dbReference type="AlphaFoldDB" id="A0A8W8ML72"/>
<comment type="subcellular location">
    <subcellularLocation>
        <location evidence="2">Cytoplasm</location>
    </subcellularLocation>
    <subcellularLocation>
        <location evidence="1">Nucleus</location>
    </subcellularLocation>
</comment>
<dbReference type="PANTHER" id="PTHR31283">
    <property type="entry name" value="EKC/KEOPS COMPLEX SUBUNIT PCC1 FAMILY MEMBER"/>
    <property type="match status" value="1"/>
</dbReference>
<evidence type="ECO:0000313" key="9">
    <source>
        <dbReference type="EnsemblMetazoa" id="G34861.4:cds"/>
    </source>
</evidence>
<sequence>MTEKKLKVDLSVPFPTEREAQIACGTLSVDSEPKRGGVKKELVVKGNVLNIHFEALEARMMRVGMNSFFDHLNLVIETMEKFGPPEK</sequence>
<dbReference type="EnsemblMetazoa" id="G34861.2">
    <property type="protein sequence ID" value="G34861.2:cds"/>
    <property type="gene ID" value="G34861"/>
</dbReference>
<evidence type="ECO:0000256" key="8">
    <source>
        <dbReference type="ARBA" id="ARBA00076355"/>
    </source>
</evidence>
<dbReference type="FunFam" id="3.30.310.50:FF:000005">
    <property type="entry name" value="L antigen family member 3"/>
    <property type="match status" value="1"/>
</dbReference>
<dbReference type="InterPro" id="IPR015419">
    <property type="entry name" value="CTAG/Pcc1"/>
</dbReference>
<organism evidence="9 10">
    <name type="scientific">Magallana gigas</name>
    <name type="common">Pacific oyster</name>
    <name type="synonym">Crassostrea gigas</name>
    <dbReference type="NCBI Taxonomy" id="29159"/>
    <lineage>
        <taxon>Eukaryota</taxon>
        <taxon>Metazoa</taxon>
        <taxon>Spiralia</taxon>
        <taxon>Lophotrochozoa</taxon>
        <taxon>Mollusca</taxon>
        <taxon>Bivalvia</taxon>
        <taxon>Autobranchia</taxon>
        <taxon>Pteriomorphia</taxon>
        <taxon>Ostreida</taxon>
        <taxon>Ostreoidea</taxon>
        <taxon>Ostreidae</taxon>
        <taxon>Magallana</taxon>
    </lineage>
</organism>
<dbReference type="EnsemblMetazoa" id="G34861.1">
    <property type="protein sequence ID" value="G34861.1:cds"/>
    <property type="gene ID" value="G34861"/>
</dbReference>
<comment type="similarity">
    <text evidence="3">Belongs to the CTAG/PCC1 family.</text>
</comment>
<evidence type="ECO:0000256" key="1">
    <source>
        <dbReference type="ARBA" id="ARBA00004123"/>
    </source>
</evidence>
<evidence type="ECO:0000256" key="5">
    <source>
        <dbReference type="ARBA" id="ARBA00022694"/>
    </source>
</evidence>
<protein>
    <recommendedName>
        <fullName evidence="8">L antigen family member 3</fullName>
    </recommendedName>
</protein>
<accession>A0A8W8ML72</accession>
<comment type="function">
    <text evidence="7">Component of the EKC/KEOPS complex that is required for the formation of a threonylcarbamoyl group on adenosine at position 37 (t(6)A37) in tRNAs that read codons beginning with adenine. The complex is probably involved in the transfer of the threonylcarbamoyl moiety of threonylcarbamoyl-AMP (TC-AMP) to the N6 group of A37. LAGE3 functions as a dimerization module for the complex.</text>
</comment>
<dbReference type="PANTHER" id="PTHR31283:SF5">
    <property type="entry name" value="EKC_KEOPS COMPLEX SUBUNIT LAGE3"/>
    <property type="match status" value="1"/>
</dbReference>
<keyword evidence="10" id="KW-1185">Reference proteome</keyword>
<dbReference type="GO" id="GO:0000408">
    <property type="term" value="C:EKC/KEOPS complex"/>
    <property type="evidence" value="ECO:0007669"/>
    <property type="project" value="TreeGrafter"/>
</dbReference>